<evidence type="ECO:0000256" key="6">
    <source>
        <dbReference type="ARBA" id="ARBA00047345"/>
    </source>
</evidence>
<comment type="pathway">
    <text evidence="1 7">Glycan biosynthesis; glycogen biosynthesis.</text>
</comment>
<evidence type="ECO:0000256" key="4">
    <source>
        <dbReference type="ARBA" id="ARBA00022679"/>
    </source>
</evidence>
<accession>A0A9N9FAL8</accession>
<name>A0A9N9FAL8_9GLOM</name>
<organism evidence="8 9">
    <name type="scientific">Ambispora gerdemannii</name>
    <dbReference type="NCBI Taxonomy" id="144530"/>
    <lineage>
        <taxon>Eukaryota</taxon>
        <taxon>Fungi</taxon>
        <taxon>Fungi incertae sedis</taxon>
        <taxon>Mucoromycota</taxon>
        <taxon>Glomeromycotina</taxon>
        <taxon>Glomeromycetes</taxon>
        <taxon>Archaeosporales</taxon>
        <taxon>Ambisporaceae</taxon>
        <taxon>Ambispora</taxon>
    </lineage>
</organism>
<dbReference type="AlphaFoldDB" id="A0A9N9FAL8"/>
<evidence type="ECO:0000256" key="2">
    <source>
        <dbReference type="ARBA" id="ARBA00010686"/>
    </source>
</evidence>
<dbReference type="EC" id="2.4.1.11" evidence="7"/>
<comment type="caution">
    <text evidence="8">The sequence shown here is derived from an EMBL/GenBank/DDBJ whole genome shotgun (WGS) entry which is preliminary data.</text>
</comment>
<protein>
    <recommendedName>
        <fullName evidence="7">Glycogen [starch] synthase</fullName>
        <ecNumber evidence="7">2.4.1.11</ecNumber>
    </recommendedName>
</protein>
<dbReference type="Gene3D" id="3.40.50.2000">
    <property type="entry name" value="Glycogen Phosphorylase B"/>
    <property type="match status" value="1"/>
</dbReference>
<keyword evidence="4 7" id="KW-0808">Transferase</keyword>
<keyword evidence="5 7" id="KW-0320">Glycogen biosynthesis</keyword>
<evidence type="ECO:0000256" key="1">
    <source>
        <dbReference type="ARBA" id="ARBA00004964"/>
    </source>
</evidence>
<dbReference type="Pfam" id="PF05693">
    <property type="entry name" value="Glycogen_syn"/>
    <property type="match status" value="1"/>
</dbReference>
<dbReference type="GO" id="GO:0005737">
    <property type="term" value="C:cytoplasm"/>
    <property type="evidence" value="ECO:0007669"/>
    <property type="project" value="TreeGrafter"/>
</dbReference>
<evidence type="ECO:0000313" key="8">
    <source>
        <dbReference type="EMBL" id="CAG8521305.1"/>
    </source>
</evidence>
<comment type="catalytic activity">
    <reaction evidence="6">
        <text>[(1-&gt;4)-alpha-D-glucosyl](n) + UDP-alpha-D-glucose = [(1-&gt;4)-alpha-D-glucosyl](n+1) + UDP + H(+)</text>
        <dbReference type="Rhea" id="RHEA:18549"/>
        <dbReference type="Rhea" id="RHEA-COMP:9584"/>
        <dbReference type="Rhea" id="RHEA-COMP:9587"/>
        <dbReference type="ChEBI" id="CHEBI:15378"/>
        <dbReference type="ChEBI" id="CHEBI:15444"/>
        <dbReference type="ChEBI" id="CHEBI:58223"/>
        <dbReference type="ChEBI" id="CHEBI:58885"/>
        <dbReference type="EC" id="2.4.1.11"/>
    </reaction>
    <physiologicalReaction direction="left-to-right" evidence="6">
        <dbReference type="Rhea" id="RHEA:18550"/>
    </physiologicalReaction>
</comment>
<keyword evidence="3 7" id="KW-0328">Glycosyltransferase</keyword>
<dbReference type="GO" id="GO:0004373">
    <property type="term" value="F:alpha-1,4-glucan glucosyltransferase (UDP-glucose donor) activity"/>
    <property type="evidence" value="ECO:0007669"/>
    <property type="project" value="UniProtKB-EC"/>
</dbReference>
<evidence type="ECO:0000313" key="9">
    <source>
        <dbReference type="Proteomes" id="UP000789831"/>
    </source>
</evidence>
<evidence type="ECO:0000256" key="7">
    <source>
        <dbReference type="RuleBase" id="RU363104"/>
    </source>
</evidence>
<evidence type="ECO:0000256" key="3">
    <source>
        <dbReference type="ARBA" id="ARBA00022676"/>
    </source>
</evidence>
<keyword evidence="9" id="KW-1185">Reference proteome</keyword>
<dbReference type="Proteomes" id="UP000789831">
    <property type="component" value="Unassembled WGS sequence"/>
</dbReference>
<dbReference type="PANTHER" id="PTHR10176">
    <property type="entry name" value="GLYCOGEN SYNTHASE"/>
    <property type="match status" value="1"/>
</dbReference>
<reference evidence="8" key="1">
    <citation type="submission" date="2021-06" db="EMBL/GenBank/DDBJ databases">
        <authorList>
            <person name="Kallberg Y."/>
            <person name="Tangrot J."/>
            <person name="Rosling A."/>
        </authorList>
    </citation>
    <scope>NUCLEOTIDE SEQUENCE</scope>
    <source>
        <strain evidence="8">MT106</strain>
    </source>
</reference>
<dbReference type="PANTHER" id="PTHR10176:SF3">
    <property type="entry name" value="GLYCOGEN [STARCH] SYNTHASE"/>
    <property type="match status" value="1"/>
</dbReference>
<evidence type="ECO:0000256" key="5">
    <source>
        <dbReference type="ARBA" id="ARBA00023056"/>
    </source>
</evidence>
<proteinExistence type="inferred from homology"/>
<dbReference type="GO" id="GO:0005978">
    <property type="term" value="P:glycogen biosynthetic process"/>
    <property type="evidence" value="ECO:0007669"/>
    <property type="project" value="UniProtKB-KW"/>
</dbReference>
<sequence length="445" mass="51705">MAPVPGEAEFQLIFMIRTYILIVGEIYTMEIKCEEPTLHVRQVLESMGSKGIYRMLLIFRGQDSEVTDVILFGYIIAWFLGELSQRERYKAIIAHFHEWISSLAVPLIRKRHIDVITIFTTHATLLGRYLCANSVDFYNNIQNFTIDEEAKKLGIYHRHCIERAVTHSSDVFITVSEITAYEAEHLLKRKPDNILPNGLYINKSSAMHNFQKLHEINKQKIHDFVRGHFYGYYDFNLDNTLYFFTAGRYEYQIRVLMYSSNHYLVSNSKMTIVAFIIMPAATNSFSDETLREQEKKRNNKFVISHLKSVAVEQTELLSTCSMEDKMLHNTLPLIVTHNMADENNDLILNQLHHLKLSNSPSDRVKVIFHPEVLNANNSPIGLEYDDFEESIQQLTNIMLTFSQKTRSNQRDRTTNIRLTRLENTGKRVYTNKKACPSSNLSRLDC</sequence>
<comment type="similarity">
    <text evidence="2 7">Belongs to the glycosyltransferase 3 family.</text>
</comment>
<dbReference type="EMBL" id="CAJVPL010000686">
    <property type="protein sequence ID" value="CAG8521305.1"/>
    <property type="molecule type" value="Genomic_DNA"/>
</dbReference>
<dbReference type="OrthoDB" id="6335297at2759"/>
<dbReference type="SUPFAM" id="SSF53756">
    <property type="entry name" value="UDP-Glycosyltransferase/glycogen phosphorylase"/>
    <property type="match status" value="1"/>
</dbReference>
<comment type="function">
    <text evidence="7">Transfers the glycosyl residue from UDP-Glc to the non-reducing end of alpha-1,4-glucan.</text>
</comment>
<gene>
    <name evidence="8" type="ORF">AGERDE_LOCUS5252</name>
</gene>
<dbReference type="InterPro" id="IPR008631">
    <property type="entry name" value="Glycogen_synth"/>
</dbReference>